<sequence length="230" mass="25734">MEKLKYCSSLRERTRGTPAVAAFRAAKWKEADLATHDASMLLPAQHAQHVPEPTLRAAFVTAADLDTSKTSPDAVWMRLERLYHLNGSGRDSVVVFILAEHGKPDGHAMNAYTKLQADLVDKDLAMPIAPCAKWEHAPQTLAAFHRELCLSRRPARPQIDTSTVIELLRHSATRRPLSEHSVHVLTDLTVGLSDHLDKLSGQESRKKLLDYLGEEGERALAFWLEEYIVD</sequence>
<keyword evidence="2" id="KW-1185">Reference proteome</keyword>
<protein>
    <submittedName>
        <fullName evidence="1">Uncharacterized protein</fullName>
    </submittedName>
</protein>
<proteinExistence type="predicted"/>
<reference evidence="2" key="1">
    <citation type="submission" date="2016-02" db="EMBL/GenBank/DDBJ databases">
        <title>Draft genome sequence of Microdochium bolleyi, a fungal endophyte of beachgrass.</title>
        <authorList>
            <consortium name="DOE Joint Genome Institute"/>
            <person name="David A.S."/>
            <person name="May G."/>
            <person name="Haridas S."/>
            <person name="Lim J."/>
            <person name="Wang M."/>
            <person name="Labutti K."/>
            <person name="Lipzen A."/>
            <person name="Barry K."/>
            <person name="Grigoriev I.V."/>
        </authorList>
    </citation>
    <scope>NUCLEOTIDE SEQUENCE [LARGE SCALE GENOMIC DNA]</scope>
    <source>
        <strain evidence="2">J235TASD1</strain>
    </source>
</reference>
<accession>A0A136JDX6</accession>
<dbReference type="InParanoid" id="A0A136JDX6"/>
<dbReference type="EMBL" id="KQ964246">
    <property type="protein sequence ID" value="KXJ95334.1"/>
    <property type="molecule type" value="Genomic_DNA"/>
</dbReference>
<dbReference type="OrthoDB" id="2129069at2759"/>
<evidence type="ECO:0000313" key="2">
    <source>
        <dbReference type="Proteomes" id="UP000070501"/>
    </source>
</evidence>
<organism evidence="1 2">
    <name type="scientific">Microdochium bolleyi</name>
    <dbReference type="NCBI Taxonomy" id="196109"/>
    <lineage>
        <taxon>Eukaryota</taxon>
        <taxon>Fungi</taxon>
        <taxon>Dikarya</taxon>
        <taxon>Ascomycota</taxon>
        <taxon>Pezizomycotina</taxon>
        <taxon>Sordariomycetes</taxon>
        <taxon>Xylariomycetidae</taxon>
        <taxon>Xylariales</taxon>
        <taxon>Microdochiaceae</taxon>
        <taxon>Microdochium</taxon>
    </lineage>
</organism>
<evidence type="ECO:0000313" key="1">
    <source>
        <dbReference type="EMBL" id="KXJ95334.1"/>
    </source>
</evidence>
<gene>
    <name evidence="1" type="ORF">Micbo1qcDRAFT_200751</name>
</gene>
<dbReference type="AlphaFoldDB" id="A0A136JDX6"/>
<name>A0A136JDX6_9PEZI</name>
<dbReference type="Proteomes" id="UP000070501">
    <property type="component" value="Unassembled WGS sequence"/>
</dbReference>